<dbReference type="Proteomes" id="UP000291343">
    <property type="component" value="Unassembled WGS sequence"/>
</dbReference>
<dbReference type="InterPro" id="IPR003010">
    <property type="entry name" value="C-N_Hydrolase"/>
</dbReference>
<accession>A0A482WWY8</accession>
<dbReference type="STRING" id="195883.A0A482WWY8"/>
<comment type="caution">
    <text evidence="4">The sequence shown here is derived from an EMBL/GenBank/DDBJ whole genome shotgun (WGS) entry which is preliminary data.</text>
</comment>
<reference evidence="4 5" key="1">
    <citation type="journal article" date="2017" name="Gigascience">
        <title>Genome sequence of the small brown planthopper, Laodelphax striatellus.</title>
        <authorList>
            <person name="Zhu J."/>
            <person name="Jiang F."/>
            <person name="Wang X."/>
            <person name="Yang P."/>
            <person name="Bao Y."/>
            <person name="Zhao W."/>
            <person name="Wang W."/>
            <person name="Lu H."/>
            <person name="Wang Q."/>
            <person name="Cui N."/>
            <person name="Li J."/>
            <person name="Chen X."/>
            <person name="Luo L."/>
            <person name="Yu J."/>
            <person name="Kang L."/>
            <person name="Cui F."/>
        </authorList>
    </citation>
    <scope>NUCLEOTIDE SEQUENCE [LARGE SCALE GENOMIC DNA]</scope>
    <source>
        <strain evidence="4">Lst14</strain>
    </source>
</reference>
<dbReference type="Gene3D" id="3.60.110.10">
    <property type="entry name" value="Carbon-nitrogen hydrolase"/>
    <property type="match status" value="1"/>
</dbReference>
<dbReference type="PANTHER" id="PTHR10609">
    <property type="entry name" value="BIOTINIDASE-RELATED"/>
    <property type="match status" value="1"/>
</dbReference>
<feature type="domain" description="CN hydrolase" evidence="3">
    <location>
        <begin position="1"/>
        <end position="128"/>
    </location>
</feature>
<dbReference type="InterPro" id="IPR036526">
    <property type="entry name" value="C-N_Hydrolase_sf"/>
</dbReference>
<evidence type="ECO:0000256" key="2">
    <source>
        <dbReference type="ARBA" id="ARBA00022801"/>
    </source>
</evidence>
<dbReference type="OrthoDB" id="10250282at2759"/>
<feature type="non-terminal residue" evidence="4">
    <location>
        <position position="1"/>
    </location>
</feature>
<dbReference type="InParanoid" id="A0A482WWY8"/>
<dbReference type="InterPro" id="IPR043957">
    <property type="entry name" value="Vanin_C"/>
</dbReference>
<evidence type="ECO:0000313" key="5">
    <source>
        <dbReference type="Proteomes" id="UP000291343"/>
    </source>
</evidence>
<dbReference type="PANTHER" id="PTHR10609:SF14">
    <property type="entry name" value="BIOTINIDASE"/>
    <property type="match status" value="1"/>
</dbReference>
<dbReference type="PROSITE" id="PS50263">
    <property type="entry name" value="CN_HYDROLASE"/>
    <property type="match status" value="1"/>
</dbReference>
<proteinExistence type="inferred from homology"/>
<dbReference type="EMBL" id="QKKF02023167">
    <property type="protein sequence ID" value="RZF37846.1"/>
    <property type="molecule type" value="Genomic_DNA"/>
</dbReference>
<dbReference type="AlphaFoldDB" id="A0A482WWY8"/>
<evidence type="ECO:0000259" key="3">
    <source>
        <dbReference type="PROSITE" id="PS50263"/>
    </source>
</evidence>
<dbReference type="Pfam" id="PF19018">
    <property type="entry name" value="Vanin_C"/>
    <property type="match status" value="1"/>
</dbReference>
<organism evidence="4 5">
    <name type="scientific">Laodelphax striatellus</name>
    <name type="common">Small brown planthopper</name>
    <name type="synonym">Delphax striatella</name>
    <dbReference type="NCBI Taxonomy" id="195883"/>
    <lineage>
        <taxon>Eukaryota</taxon>
        <taxon>Metazoa</taxon>
        <taxon>Ecdysozoa</taxon>
        <taxon>Arthropoda</taxon>
        <taxon>Hexapoda</taxon>
        <taxon>Insecta</taxon>
        <taxon>Pterygota</taxon>
        <taxon>Neoptera</taxon>
        <taxon>Paraneoptera</taxon>
        <taxon>Hemiptera</taxon>
        <taxon>Auchenorrhyncha</taxon>
        <taxon>Fulgoroidea</taxon>
        <taxon>Delphacidae</taxon>
        <taxon>Criomorphinae</taxon>
        <taxon>Laodelphax</taxon>
    </lineage>
</organism>
<evidence type="ECO:0000313" key="4">
    <source>
        <dbReference type="EMBL" id="RZF37846.1"/>
    </source>
</evidence>
<sequence>FTYFDTDFGVRFGTFTCFDIAFKTPALDLVHKHNITHFVYPVGWVSELPFLTALQMQAGWARANNVVLMAAGLNDPLTGSTGSGIYAGSNLIGAYQTTTSKNFAVVGIIPKNLTDYKAGNITSIKLPLDRTKPPKDFLELLRDRIEVYRGELLVENKDYRKGEGIAGLAGRWSRTELQDRKVCYGDLCCKFSMNFTVEYLDSLLPHNDVISSSDHFGSNEYMFVAFDGVRSYGGGIATGGIKVCALVSCLDRNASSCGLPTHNATAKSVVFNSFRRFFKTNTVFHNIVVETEIQGDKNDVFVMPDAFSRHTSLSSLITGNEFGKIENDYTFESSFNADKNITDVKLETTGELKDLGAFGIYARVFSRDGMNATTNISYIDYYDTTDSPVESKGNGLTVQLTTILCSIIFELLFKT</sequence>
<keyword evidence="5" id="KW-1185">Reference proteome</keyword>
<gene>
    <name evidence="4" type="ORF">LSTR_LSTR014882</name>
</gene>
<dbReference type="InterPro" id="IPR040154">
    <property type="entry name" value="Biotinidase/VNN"/>
</dbReference>
<comment type="similarity">
    <text evidence="1">Belongs to the carbon-nitrogen hydrolase superfamily. BTD/VNN family.</text>
</comment>
<keyword evidence="2" id="KW-0378">Hydrolase</keyword>
<protein>
    <recommendedName>
        <fullName evidence="3">CN hydrolase domain-containing protein</fullName>
    </recommendedName>
</protein>
<dbReference type="GO" id="GO:0016787">
    <property type="term" value="F:hydrolase activity"/>
    <property type="evidence" value="ECO:0007669"/>
    <property type="project" value="UniProtKB-KW"/>
</dbReference>
<dbReference type="SUPFAM" id="SSF56317">
    <property type="entry name" value="Carbon-nitrogen hydrolase"/>
    <property type="match status" value="1"/>
</dbReference>
<evidence type="ECO:0000256" key="1">
    <source>
        <dbReference type="ARBA" id="ARBA00008225"/>
    </source>
</evidence>
<name>A0A482WWY8_LAOST</name>